<feature type="transmembrane region" description="Helical" evidence="2">
    <location>
        <begin position="20"/>
        <end position="42"/>
    </location>
</feature>
<feature type="region of interest" description="Disordered" evidence="1">
    <location>
        <begin position="289"/>
        <end position="372"/>
    </location>
</feature>
<feature type="transmembrane region" description="Helical" evidence="2">
    <location>
        <begin position="436"/>
        <end position="460"/>
    </location>
</feature>
<dbReference type="EMBL" id="QPFP01000004">
    <property type="protein sequence ID" value="TEB37218.1"/>
    <property type="molecule type" value="Genomic_DNA"/>
</dbReference>
<proteinExistence type="predicted"/>
<gene>
    <name evidence="3" type="ORF">FA13DRAFT_892108</name>
</gene>
<evidence type="ECO:0000313" key="4">
    <source>
        <dbReference type="Proteomes" id="UP000298030"/>
    </source>
</evidence>
<protein>
    <submittedName>
        <fullName evidence="3">Uncharacterized protein</fullName>
    </submittedName>
</protein>
<evidence type="ECO:0000313" key="3">
    <source>
        <dbReference type="EMBL" id="TEB37218.1"/>
    </source>
</evidence>
<accession>A0A4Y7TTL0</accession>
<feature type="transmembrane region" description="Helical" evidence="2">
    <location>
        <begin position="54"/>
        <end position="78"/>
    </location>
</feature>
<evidence type="ECO:0000256" key="1">
    <source>
        <dbReference type="SAM" id="MobiDB-lite"/>
    </source>
</evidence>
<evidence type="ECO:0000256" key="2">
    <source>
        <dbReference type="SAM" id="Phobius"/>
    </source>
</evidence>
<comment type="caution">
    <text evidence="3">The sequence shown here is derived from an EMBL/GenBank/DDBJ whole genome shotgun (WGS) entry which is preliminary data.</text>
</comment>
<dbReference type="Gene3D" id="3.40.50.1460">
    <property type="match status" value="1"/>
</dbReference>
<dbReference type="STRING" id="71717.A0A4Y7TTL0"/>
<keyword evidence="2" id="KW-0472">Membrane</keyword>
<keyword evidence="2" id="KW-1133">Transmembrane helix</keyword>
<reference evidence="3 4" key="1">
    <citation type="journal article" date="2019" name="Nat. Ecol. Evol.">
        <title>Megaphylogeny resolves global patterns of mushroom evolution.</title>
        <authorList>
            <person name="Varga T."/>
            <person name="Krizsan K."/>
            <person name="Foldi C."/>
            <person name="Dima B."/>
            <person name="Sanchez-Garcia M."/>
            <person name="Sanchez-Ramirez S."/>
            <person name="Szollosi G.J."/>
            <person name="Szarkandi J.G."/>
            <person name="Papp V."/>
            <person name="Albert L."/>
            <person name="Andreopoulos W."/>
            <person name="Angelini C."/>
            <person name="Antonin V."/>
            <person name="Barry K.W."/>
            <person name="Bougher N.L."/>
            <person name="Buchanan P."/>
            <person name="Buyck B."/>
            <person name="Bense V."/>
            <person name="Catcheside P."/>
            <person name="Chovatia M."/>
            <person name="Cooper J."/>
            <person name="Damon W."/>
            <person name="Desjardin D."/>
            <person name="Finy P."/>
            <person name="Geml J."/>
            <person name="Haridas S."/>
            <person name="Hughes K."/>
            <person name="Justo A."/>
            <person name="Karasinski D."/>
            <person name="Kautmanova I."/>
            <person name="Kiss B."/>
            <person name="Kocsube S."/>
            <person name="Kotiranta H."/>
            <person name="LaButti K.M."/>
            <person name="Lechner B.E."/>
            <person name="Liimatainen K."/>
            <person name="Lipzen A."/>
            <person name="Lukacs Z."/>
            <person name="Mihaltcheva S."/>
            <person name="Morgado L.N."/>
            <person name="Niskanen T."/>
            <person name="Noordeloos M.E."/>
            <person name="Ohm R.A."/>
            <person name="Ortiz-Santana B."/>
            <person name="Ovrebo C."/>
            <person name="Racz N."/>
            <person name="Riley R."/>
            <person name="Savchenko A."/>
            <person name="Shiryaev A."/>
            <person name="Soop K."/>
            <person name="Spirin V."/>
            <person name="Szebenyi C."/>
            <person name="Tomsovsky M."/>
            <person name="Tulloss R.E."/>
            <person name="Uehling J."/>
            <person name="Grigoriev I.V."/>
            <person name="Vagvolgyi C."/>
            <person name="Papp T."/>
            <person name="Martin F.M."/>
            <person name="Miettinen O."/>
            <person name="Hibbett D.S."/>
            <person name="Nagy L.G."/>
        </authorList>
    </citation>
    <scope>NUCLEOTIDE SEQUENCE [LARGE SCALE GENOMIC DNA]</scope>
    <source>
        <strain evidence="3 4">FP101781</strain>
    </source>
</reference>
<feature type="region of interest" description="Disordered" evidence="1">
    <location>
        <begin position="384"/>
        <end position="410"/>
    </location>
</feature>
<dbReference type="AlphaFoldDB" id="A0A4Y7TTL0"/>
<feature type="compositionally biased region" description="Polar residues" evidence="1">
    <location>
        <begin position="388"/>
        <end position="410"/>
    </location>
</feature>
<feature type="compositionally biased region" description="Low complexity" evidence="1">
    <location>
        <begin position="350"/>
        <end position="365"/>
    </location>
</feature>
<name>A0A4Y7TTL0_COPMI</name>
<keyword evidence="2" id="KW-0812">Transmembrane</keyword>
<feature type="compositionally biased region" description="Polar residues" evidence="1">
    <location>
        <begin position="322"/>
        <end position="349"/>
    </location>
</feature>
<dbReference type="OrthoDB" id="3032844at2759"/>
<feature type="transmembrane region" description="Helical" evidence="2">
    <location>
        <begin position="145"/>
        <end position="170"/>
    </location>
</feature>
<keyword evidence="4" id="KW-1185">Reference proteome</keyword>
<dbReference type="Proteomes" id="UP000298030">
    <property type="component" value="Unassembled WGS sequence"/>
</dbReference>
<organism evidence="3 4">
    <name type="scientific">Coprinellus micaceus</name>
    <name type="common">Glistening ink-cap mushroom</name>
    <name type="synonym">Coprinus micaceus</name>
    <dbReference type="NCBI Taxonomy" id="71717"/>
    <lineage>
        <taxon>Eukaryota</taxon>
        <taxon>Fungi</taxon>
        <taxon>Dikarya</taxon>
        <taxon>Basidiomycota</taxon>
        <taxon>Agaricomycotina</taxon>
        <taxon>Agaricomycetes</taxon>
        <taxon>Agaricomycetidae</taxon>
        <taxon>Agaricales</taxon>
        <taxon>Agaricineae</taxon>
        <taxon>Psathyrellaceae</taxon>
        <taxon>Coprinellus</taxon>
    </lineage>
</organism>
<sequence>MSTAPLPFMMPDMEKATGIVRITSGGIQNLAALIPLLTTVLCEKHVTKALKGGLLYAAVAPMTVFGSLGIAKAGVIALCATIDYRFFHGPALLKNAGFPPRGIGKLFLHVKHNKHHLYKAEDKLRIILSKKKVTEVKVNLWSRDFWWWNICLALSTALMCIIGFLPYIFLIRIFLAERSFHTTWIFPILRLFGSGLVVVNTQFLFQLRLIEETYYRLRFIAADTYLKDIGKTIPTSWDPNERSKKVFSELQLEWLPITDETEETSGYDLKNADKEKILNGVHKLTSFKFGTTVPAPTDDRDTLHRPHNSPVPPIATLDLGPPQTSGEHTTSATTPDTSFLDTLSLPQGDTLTSPTTPGSPSPQGSLHRHSGSEIRKDTAAFNEAEQGAPQSENTPSPRRSDTNSSTGSKFSSAKANKAIIWLTLQFPTLILWGTQAILFFGVVCIIVGYIGCFTVVQLSPGWKGPLLWFLCEVLLSAVRTVIWAANPEWDDARRPIVLEKVQKKDGTTTKSSSYGIAWTLDSPTADDMHALLIGVNNCNTTDFENLEKAKSDAQSVAKYLEETLLVPPSQIRTLYDTDATRIKIVEELKSLRHRGSVTPDAPIIIYYAGHSFVSDNGSTYLVPHLPNGDRLLAGEPEKYCLPYSEIVDLLQHVADEKTDNI</sequence>